<dbReference type="EMBL" id="RRYP01016710">
    <property type="protein sequence ID" value="TNV74695.1"/>
    <property type="molecule type" value="Genomic_DNA"/>
</dbReference>
<sequence>MSNPSANVRQQLPTRNIAHAPEILFIGEVVTFVFLNDALLVVVMIMVEEGTKCKDEANPHTSQGCVHKFLASTKDILSEQFQGGGACVGVSCW</sequence>
<keyword evidence="1" id="KW-0812">Transmembrane</keyword>
<dbReference type="AlphaFoldDB" id="A0A8J8NI53"/>
<name>A0A8J8NI53_HALGN</name>
<comment type="caution">
    <text evidence="2">The sequence shown here is derived from an EMBL/GenBank/DDBJ whole genome shotgun (WGS) entry which is preliminary data.</text>
</comment>
<organism evidence="2 3">
    <name type="scientific">Halteria grandinella</name>
    <dbReference type="NCBI Taxonomy" id="5974"/>
    <lineage>
        <taxon>Eukaryota</taxon>
        <taxon>Sar</taxon>
        <taxon>Alveolata</taxon>
        <taxon>Ciliophora</taxon>
        <taxon>Intramacronucleata</taxon>
        <taxon>Spirotrichea</taxon>
        <taxon>Stichotrichia</taxon>
        <taxon>Sporadotrichida</taxon>
        <taxon>Halteriidae</taxon>
        <taxon>Halteria</taxon>
    </lineage>
</organism>
<keyword evidence="1" id="KW-1133">Transmembrane helix</keyword>
<reference evidence="2" key="1">
    <citation type="submission" date="2019-06" db="EMBL/GenBank/DDBJ databases">
        <authorList>
            <person name="Zheng W."/>
        </authorList>
    </citation>
    <scope>NUCLEOTIDE SEQUENCE</scope>
    <source>
        <strain evidence="2">QDHG01</strain>
    </source>
</reference>
<feature type="transmembrane region" description="Helical" evidence="1">
    <location>
        <begin position="23"/>
        <end position="47"/>
    </location>
</feature>
<evidence type="ECO:0000313" key="2">
    <source>
        <dbReference type="EMBL" id="TNV74695.1"/>
    </source>
</evidence>
<dbReference type="Proteomes" id="UP000785679">
    <property type="component" value="Unassembled WGS sequence"/>
</dbReference>
<proteinExistence type="predicted"/>
<evidence type="ECO:0000313" key="3">
    <source>
        <dbReference type="Proteomes" id="UP000785679"/>
    </source>
</evidence>
<accession>A0A8J8NI53</accession>
<protein>
    <submittedName>
        <fullName evidence="2">Uncharacterized protein</fullName>
    </submittedName>
</protein>
<gene>
    <name evidence="2" type="ORF">FGO68_gene16188</name>
</gene>
<evidence type="ECO:0000256" key="1">
    <source>
        <dbReference type="SAM" id="Phobius"/>
    </source>
</evidence>
<keyword evidence="3" id="KW-1185">Reference proteome</keyword>
<keyword evidence="1" id="KW-0472">Membrane</keyword>